<accession>A0A1B7TGT8</accession>
<dbReference type="Gene3D" id="3.80.10.10">
    <property type="entry name" value="Ribonuclease Inhibitor"/>
    <property type="match status" value="2"/>
</dbReference>
<comment type="caution">
    <text evidence="3">The sequence shown here is derived from an EMBL/GenBank/DDBJ whole genome shotgun (WGS) entry which is preliminary data.</text>
</comment>
<dbReference type="EMBL" id="LXPE01000006">
    <property type="protein sequence ID" value="OBA27875.1"/>
    <property type="molecule type" value="Genomic_DNA"/>
</dbReference>
<proteinExistence type="predicted"/>
<dbReference type="PANTHER" id="PTHR46652">
    <property type="entry name" value="LEUCINE-RICH REPEAT AND IQ DOMAIN-CONTAINING PROTEIN 1-RELATED"/>
    <property type="match status" value="1"/>
</dbReference>
<keyword evidence="2" id="KW-0677">Repeat</keyword>
<sequence>MPKDNSEEQHVNVVQVREDKNEIQYYDDNNVTSAYDKDAEIVKSLEIDYEDQTVLNIIQYKLKSIEVLDLYKFKNLESLTLRNNLITSISDFEGLAENNDNKLTYLDLYDNRITHISSKVQKLTNLTFLDLSFNKVAKIKNLSKLINLKELYLIENGITKIENLEHLINLEILELGGNDIHHLENIEKLTNLKELWLGKNKLQDITLPNLNNLKILSLPSNKLNKIPSSVKNLPNLTELYLSGNKIEKIENLETLSKLEILDLNYNKIEHVENITALTSLTDLWLSYNQIDDTFKQLEENISSLPLETIYLENNPIFFKNKTSYKRKIVMIMEKMGTLEKIDADYVNTDGLYK</sequence>
<dbReference type="InterPro" id="IPR032675">
    <property type="entry name" value="LRR_dom_sf"/>
</dbReference>
<gene>
    <name evidence="3" type="ORF">HANVADRAFT_51982</name>
</gene>
<dbReference type="OrthoDB" id="266138at2759"/>
<dbReference type="InterPro" id="IPR001611">
    <property type="entry name" value="Leu-rich_rpt"/>
</dbReference>
<dbReference type="SUPFAM" id="SSF52058">
    <property type="entry name" value="L domain-like"/>
    <property type="match status" value="1"/>
</dbReference>
<dbReference type="Proteomes" id="UP000092321">
    <property type="component" value="Unassembled WGS sequence"/>
</dbReference>
<dbReference type="PRINTS" id="PR00019">
    <property type="entry name" value="LEURICHRPT"/>
</dbReference>
<keyword evidence="1" id="KW-0433">Leucine-rich repeat</keyword>
<organism evidence="3 4">
    <name type="scientific">Hanseniaspora valbyensis NRRL Y-1626</name>
    <dbReference type="NCBI Taxonomy" id="766949"/>
    <lineage>
        <taxon>Eukaryota</taxon>
        <taxon>Fungi</taxon>
        <taxon>Dikarya</taxon>
        <taxon>Ascomycota</taxon>
        <taxon>Saccharomycotina</taxon>
        <taxon>Saccharomycetes</taxon>
        <taxon>Saccharomycodales</taxon>
        <taxon>Saccharomycodaceae</taxon>
        <taxon>Hanseniaspora</taxon>
    </lineage>
</organism>
<dbReference type="InterPro" id="IPR025875">
    <property type="entry name" value="Leu-rich_rpt_4"/>
</dbReference>
<evidence type="ECO:0000256" key="2">
    <source>
        <dbReference type="ARBA" id="ARBA00022737"/>
    </source>
</evidence>
<evidence type="ECO:0000313" key="4">
    <source>
        <dbReference type="Proteomes" id="UP000092321"/>
    </source>
</evidence>
<dbReference type="Pfam" id="PF12799">
    <property type="entry name" value="LRR_4"/>
    <property type="match status" value="2"/>
</dbReference>
<evidence type="ECO:0000256" key="1">
    <source>
        <dbReference type="ARBA" id="ARBA00022614"/>
    </source>
</evidence>
<dbReference type="InterPro" id="IPR003591">
    <property type="entry name" value="Leu-rich_rpt_typical-subtyp"/>
</dbReference>
<dbReference type="PROSITE" id="PS51450">
    <property type="entry name" value="LRR"/>
    <property type="match status" value="8"/>
</dbReference>
<dbReference type="InterPro" id="IPR050836">
    <property type="entry name" value="SDS22/Internalin_LRR"/>
</dbReference>
<reference evidence="4" key="1">
    <citation type="journal article" date="2016" name="Proc. Natl. Acad. Sci. U.S.A.">
        <title>Comparative genomics of biotechnologically important yeasts.</title>
        <authorList>
            <person name="Riley R."/>
            <person name="Haridas S."/>
            <person name="Wolfe K.H."/>
            <person name="Lopes M.R."/>
            <person name="Hittinger C.T."/>
            <person name="Goeker M."/>
            <person name="Salamov A.A."/>
            <person name="Wisecaver J.H."/>
            <person name="Long T.M."/>
            <person name="Calvey C.H."/>
            <person name="Aerts A.L."/>
            <person name="Barry K.W."/>
            <person name="Choi C."/>
            <person name="Clum A."/>
            <person name="Coughlan A.Y."/>
            <person name="Deshpande S."/>
            <person name="Douglass A.P."/>
            <person name="Hanson S.J."/>
            <person name="Klenk H.-P."/>
            <person name="LaButti K.M."/>
            <person name="Lapidus A."/>
            <person name="Lindquist E.A."/>
            <person name="Lipzen A.M."/>
            <person name="Meier-Kolthoff J.P."/>
            <person name="Ohm R.A."/>
            <person name="Otillar R.P."/>
            <person name="Pangilinan J.L."/>
            <person name="Peng Y."/>
            <person name="Rokas A."/>
            <person name="Rosa C.A."/>
            <person name="Scheuner C."/>
            <person name="Sibirny A.A."/>
            <person name="Slot J.C."/>
            <person name="Stielow J.B."/>
            <person name="Sun H."/>
            <person name="Kurtzman C.P."/>
            <person name="Blackwell M."/>
            <person name="Grigoriev I.V."/>
            <person name="Jeffries T.W."/>
        </authorList>
    </citation>
    <scope>NUCLEOTIDE SEQUENCE [LARGE SCALE GENOMIC DNA]</scope>
    <source>
        <strain evidence="4">NRRL Y-1626</strain>
    </source>
</reference>
<evidence type="ECO:0000313" key="3">
    <source>
        <dbReference type="EMBL" id="OBA27875.1"/>
    </source>
</evidence>
<keyword evidence="4" id="KW-1185">Reference proteome</keyword>
<dbReference type="SMART" id="SM00365">
    <property type="entry name" value="LRR_SD22"/>
    <property type="match status" value="10"/>
</dbReference>
<dbReference type="PANTHER" id="PTHR46652:SF3">
    <property type="entry name" value="LEUCINE-RICH REPEAT-CONTAINING PROTEIN 9"/>
    <property type="match status" value="1"/>
</dbReference>
<dbReference type="AlphaFoldDB" id="A0A1B7TGT8"/>
<dbReference type="SMART" id="SM00369">
    <property type="entry name" value="LRR_TYP"/>
    <property type="match status" value="9"/>
</dbReference>
<name>A0A1B7TGT8_9ASCO</name>
<protein>
    <submittedName>
        <fullName evidence="3">L domain-like protein</fullName>
    </submittedName>
</protein>